<dbReference type="PANTHER" id="PTHR18895">
    <property type="entry name" value="HEMK METHYLTRANSFERASE"/>
    <property type="match status" value="1"/>
</dbReference>
<dbReference type="InterPro" id="IPR004556">
    <property type="entry name" value="HemK-like"/>
</dbReference>
<dbReference type="HAMAP" id="MF_02126">
    <property type="entry name" value="RF_methyltr_PrmC"/>
    <property type="match status" value="1"/>
</dbReference>
<dbReference type="RefSeq" id="WP_165792241.1">
    <property type="nucleotide sequence ID" value="NZ_BFAV01000179.1"/>
</dbReference>
<keyword evidence="2 4" id="KW-0808">Transferase</keyword>
<dbReference type="InterPro" id="IPR019874">
    <property type="entry name" value="RF_methyltr_PrmC"/>
</dbReference>
<evidence type="ECO:0000313" key="7">
    <source>
        <dbReference type="EMBL" id="GBF35654.1"/>
    </source>
</evidence>
<evidence type="ECO:0000259" key="5">
    <source>
        <dbReference type="Pfam" id="PF13847"/>
    </source>
</evidence>
<evidence type="ECO:0000259" key="6">
    <source>
        <dbReference type="Pfam" id="PF17827"/>
    </source>
</evidence>
<dbReference type="Pfam" id="PF17827">
    <property type="entry name" value="PrmC_N"/>
    <property type="match status" value="1"/>
</dbReference>
<dbReference type="NCBIfam" id="TIGR00536">
    <property type="entry name" value="hemK_fam"/>
    <property type="match status" value="1"/>
</dbReference>
<feature type="binding site" evidence="4">
    <location>
        <begin position="137"/>
        <end position="141"/>
    </location>
    <ligand>
        <name>S-adenosyl-L-methionine</name>
        <dbReference type="ChEBI" id="CHEBI:59789"/>
    </ligand>
</feature>
<reference evidence="8" key="1">
    <citation type="submission" date="2018-02" db="EMBL/GenBank/DDBJ databases">
        <title>Genome sequence of Desulfocucumis palustris strain NAW-5.</title>
        <authorList>
            <person name="Watanabe M."/>
            <person name="Kojima H."/>
            <person name="Fukui M."/>
        </authorList>
    </citation>
    <scope>NUCLEOTIDE SEQUENCE [LARGE SCALE GENOMIC DNA]</scope>
    <source>
        <strain evidence="8">NAW-5</strain>
    </source>
</reference>
<evidence type="ECO:0000256" key="2">
    <source>
        <dbReference type="ARBA" id="ARBA00022679"/>
    </source>
</evidence>
<feature type="domain" description="Methyltransferase" evidence="5">
    <location>
        <begin position="131"/>
        <end position="215"/>
    </location>
</feature>
<dbReference type="InterPro" id="IPR029063">
    <property type="entry name" value="SAM-dependent_MTases_sf"/>
</dbReference>
<comment type="caution">
    <text evidence="4">Lacks conserved residue(s) required for the propagation of feature annotation.</text>
</comment>
<keyword evidence="8" id="KW-1185">Reference proteome</keyword>
<evidence type="ECO:0000256" key="4">
    <source>
        <dbReference type="HAMAP-Rule" id="MF_02126"/>
    </source>
</evidence>
<dbReference type="SUPFAM" id="SSF53335">
    <property type="entry name" value="S-adenosyl-L-methionine-dependent methyltransferases"/>
    <property type="match status" value="1"/>
</dbReference>
<comment type="caution">
    <text evidence="7">The sequence shown here is derived from an EMBL/GenBank/DDBJ whole genome shotgun (WGS) entry which is preliminary data.</text>
</comment>
<evidence type="ECO:0000256" key="3">
    <source>
        <dbReference type="ARBA" id="ARBA00022691"/>
    </source>
</evidence>
<feature type="binding site" evidence="4">
    <location>
        <position position="207"/>
    </location>
    <ligand>
        <name>S-adenosyl-L-methionine</name>
        <dbReference type="ChEBI" id="CHEBI:59789"/>
    </ligand>
</feature>
<dbReference type="Gene3D" id="3.40.50.150">
    <property type="entry name" value="Vaccinia Virus protein VP39"/>
    <property type="match status" value="1"/>
</dbReference>
<dbReference type="InterPro" id="IPR050320">
    <property type="entry name" value="N5-glutamine_MTase"/>
</dbReference>
<accession>A0A2L2XI51</accession>
<dbReference type="Proteomes" id="UP000239549">
    <property type="component" value="Unassembled WGS sequence"/>
</dbReference>
<keyword evidence="1 4" id="KW-0489">Methyltransferase</keyword>
<name>A0A2L2XI51_9FIRM</name>
<dbReference type="PANTHER" id="PTHR18895:SF74">
    <property type="entry name" value="MTRF1L RELEASE FACTOR GLUTAMINE METHYLTRANSFERASE"/>
    <property type="match status" value="1"/>
</dbReference>
<dbReference type="Gene3D" id="1.10.8.10">
    <property type="entry name" value="DNA helicase RuvA subunit, C-terminal domain"/>
    <property type="match status" value="1"/>
</dbReference>
<comment type="similarity">
    <text evidence="4">Belongs to the protein N5-glutamine methyltransferase family. PrmC subfamily.</text>
</comment>
<dbReference type="CDD" id="cd02440">
    <property type="entry name" value="AdoMet_MTases"/>
    <property type="match status" value="1"/>
</dbReference>
<dbReference type="InterPro" id="IPR040758">
    <property type="entry name" value="PrmC_N"/>
</dbReference>
<dbReference type="AlphaFoldDB" id="A0A2L2XI51"/>
<comment type="function">
    <text evidence="4">Methylates the class 1 translation termination release factors RF1/PrfA and RF2/PrfB on the glutamine residue of the universally conserved GGQ motif.</text>
</comment>
<dbReference type="EMBL" id="BFAV01000179">
    <property type="protein sequence ID" value="GBF35654.1"/>
    <property type="molecule type" value="Genomic_DNA"/>
</dbReference>
<dbReference type="InterPro" id="IPR025714">
    <property type="entry name" value="Methyltranfer_dom"/>
</dbReference>
<keyword evidence="3 4" id="KW-0949">S-adenosyl-L-methionine</keyword>
<protein>
    <recommendedName>
        <fullName evidence="4">Release factor glutamine methyltransferase</fullName>
        <shortName evidence="4">RF MTase</shortName>
        <ecNumber evidence="4">2.1.1.297</ecNumber>
    </recommendedName>
    <alternativeName>
        <fullName evidence="4">N5-glutamine methyltransferase PrmC</fullName>
    </alternativeName>
    <alternativeName>
        <fullName evidence="4">Protein-(glutamine-N5) MTase PrmC</fullName>
    </alternativeName>
    <alternativeName>
        <fullName evidence="4">Protein-glutamine N-methyltransferase PrmC</fullName>
    </alternativeName>
</protein>
<proteinExistence type="inferred from homology"/>
<evidence type="ECO:0000256" key="1">
    <source>
        <dbReference type="ARBA" id="ARBA00022603"/>
    </source>
</evidence>
<dbReference type="EC" id="2.1.1.297" evidence="4"/>
<gene>
    <name evidence="4" type="primary">prmC</name>
    <name evidence="7" type="ORF">DCCM_4783</name>
</gene>
<dbReference type="Pfam" id="PF13847">
    <property type="entry name" value="Methyltransf_31"/>
    <property type="match status" value="1"/>
</dbReference>
<feature type="binding site" evidence="4">
    <location>
        <position position="160"/>
    </location>
    <ligand>
        <name>S-adenosyl-L-methionine</name>
        <dbReference type="ChEBI" id="CHEBI:59789"/>
    </ligand>
</feature>
<dbReference type="GO" id="GO:0102559">
    <property type="term" value="F:peptide chain release factor N(5)-glutamine methyltransferase activity"/>
    <property type="evidence" value="ECO:0007669"/>
    <property type="project" value="UniProtKB-EC"/>
</dbReference>
<evidence type="ECO:0000313" key="8">
    <source>
        <dbReference type="Proteomes" id="UP000239549"/>
    </source>
</evidence>
<comment type="catalytic activity">
    <reaction evidence="4">
        <text>L-glutaminyl-[peptide chain release factor] + S-adenosyl-L-methionine = N(5)-methyl-L-glutaminyl-[peptide chain release factor] + S-adenosyl-L-homocysteine + H(+)</text>
        <dbReference type="Rhea" id="RHEA:42896"/>
        <dbReference type="Rhea" id="RHEA-COMP:10271"/>
        <dbReference type="Rhea" id="RHEA-COMP:10272"/>
        <dbReference type="ChEBI" id="CHEBI:15378"/>
        <dbReference type="ChEBI" id="CHEBI:30011"/>
        <dbReference type="ChEBI" id="CHEBI:57856"/>
        <dbReference type="ChEBI" id="CHEBI:59789"/>
        <dbReference type="ChEBI" id="CHEBI:61891"/>
        <dbReference type="EC" id="2.1.1.297"/>
    </reaction>
</comment>
<sequence>MLKEKGMDSPRLDAEVLLAHCLGMERVGLYVNSYKDLNPEAGQRYFSLVERRGRGEPVAYITGVKEFMGLDFTVTPDVLIPRPETELLVEAALAAIATRGRFSVSHFSGSRGELFPSRTSFANCDREPSPCRIVDVGTGSGAIAVSLAGRLPGAKVYALDISLEALSVARVNAQRHGVADRIVFLCGDLLGPLPGEIRGAVDLIAANLPYVPSGEIPGLMPDVGLYEPHTALDGGHDGLDFYRRLIPMAESFLRPGGTLLMEIAPGQGEKLTQTVLPGDGSACGNGGKGPWELSPCRTRQAGILLDLAGRERLVAASFG</sequence>
<feature type="domain" description="Release factor glutamine methyltransferase N-terminal" evidence="6">
    <location>
        <begin position="2"/>
        <end position="63"/>
    </location>
</feature>
<dbReference type="NCBIfam" id="TIGR03534">
    <property type="entry name" value="RF_mod_PrmC"/>
    <property type="match status" value="1"/>
</dbReference>
<organism evidence="7 8">
    <name type="scientific">Desulfocucumis palustris</name>
    <dbReference type="NCBI Taxonomy" id="1898651"/>
    <lineage>
        <taxon>Bacteria</taxon>
        <taxon>Bacillati</taxon>
        <taxon>Bacillota</taxon>
        <taxon>Clostridia</taxon>
        <taxon>Eubacteriales</taxon>
        <taxon>Desulfocucumaceae</taxon>
        <taxon>Desulfocucumis</taxon>
    </lineage>
</organism>
<dbReference type="GO" id="GO:0032259">
    <property type="term" value="P:methylation"/>
    <property type="evidence" value="ECO:0007669"/>
    <property type="project" value="UniProtKB-KW"/>
</dbReference>